<proteinExistence type="predicted"/>
<dbReference type="InterPro" id="IPR029069">
    <property type="entry name" value="HotDog_dom_sf"/>
</dbReference>
<organism evidence="1">
    <name type="scientific">metagenome</name>
    <dbReference type="NCBI Taxonomy" id="256318"/>
    <lineage>
        <taxon>unclassified sequences</taxon>
        <taxon>metagenomes</taxon>
    </lineage>
</organism>
<name>A0A2P2C5Z1_9ZZZZ</name>
<accession>A0A2P2C5Z1</accession>
<dbReference type="Gene3D" id="3.10.129.10">
    <property type="entry name" value="Hotdog Thioesterase"/>
    <property type="match status" value="1"/>
</dbReference>
<gene>
    <name evidence="1" type="ORF">NOCA2420009</name>
</gene>
<dbReference type="EMBL" id="CZKA01000037">
    <property type="protein sequence ID" value="CUR57423.1"/>
    <property type="molecule type" value="Genomic_DNA"/>
</dbReference>
<reference evidence="1" key="1">
    <citation type="submission" date="2015-08" db="EMBL/GenBank/DDBJ databases">
        <authorList>
            <person name="Babu N.S."/>
            <person name="Beckwith C.J."/>
            <person name="Beseler K.G."/>
            <person name="Brison A."/>
            <person name="Carone J.V."/>
            <person name="Caskin T.P."/>
            <person name="Diamond M."/>
            <person name="Durham M.E."/>
            <person name="Foxe J.M."/>
            <person name="Go M."/>
            <person name="Henderson B.A."/>
            <person name="Jones I.B."/>
            <person name="McGettigan J.A."/>
            <person name="Micheletti S.J."/>
            <person name="Nasrallah M.E."/>
            <person name="Ortiz D."/>
            <person name="Piller C.R."/>
            <person name="Privatt S.R."/>
            <person name="Schneider S.L."/>
            <person name="Sharp S."/>
            <person name="Smith T.C."/>
            <person name="Stanton J.D."/>
            <person name="Ullery H.E."/>
            <person name="Wilson R.J."/>
            <person name="Serrano M.G."/>
            <person name="Buck G."/>
            <person name="Lee V."/>
            <person name="Wang Y."/>
            <person name="Carvalho R."/>
            <person name="Voegtly L."/>
            <person name="Shi R."/>
            <person name="Duckworth R."/>
            <person name="Johnson A."/>
            <person name="Loviza R."/>
            <person name="Walstead R."/>
            <person name="Shah Z."/>
            <person name="Kiflezghi M."/>
            <person name="Wade K."/>
            <person name="Ball S.L."/>
            <person name="Bradley K.W."/>
            <person name="Asai D.J."/>
            <person name="Bowman C.A."/>
            <person name="Russell D.A."/>
            <person name="Pope W.H."/>
            <person name="Jacobs-Sera D."/>
            <person name="Hendrix R.W."/>
            <person name="Hatfull G.F."/>
        </authorList>
    </citation>
    <scope>NUCLEOTIDE SEQUENCE</scope>
</reference>
<evidence type="ECO:0000313" key="1">
    <source>
        <dbReference type="EMBL" id="CUR57423.1"/>
    </source>
</evidence>
<dbReference type="AlphaFoldDB" id="A0A2P2C5Z1"/>
<sequence>MTELMVPSRFRGPAKSGNGGWTAGSLAALAEVCPRDHADNWPAVQVTLRMPPPLDVELPVTSTATSASCEVGEAVVVDRDPVIVDPVPLEEARAAEATYPGLTFHPFPTCFACGTGREPGDGLRIFPGRVGDAPDGSQRVAATWTPDPSVAENFHEYVDTVPRASLPVTWAALDCVGGWAGDLTDRLMVLGRMTALVDALPAIGETHVVVGQRLGSEGRKTFTAATLYDADERIVARAEHTWIAVDPAAFNG</sequence>
<protein>
    <submittedName>
        <fullName evidence="1">Uncharacterized protein</fullName>
    </submittedName>
</protein>
<dbReference type="SUPFAM" id="SSF54637">
    <property type="entry name" value="Thioesterase/thiol ester dehydrase-isomerase"/>
    <property type="match status" value="1"/>
</dbReference>